<feature type="region of interest" description="Disordered" evidence="1">
    <location>
        <begin position="90"/>
        <end position="213"/>
    </location>
</feature>
<name>A0A0F7SKN9_PHARH</name>
<evidence type="ECO:0000256" key="1">
    <source>
        <dbReference type="SAM" id="MobiDB-lite"/>
    </source>
</evidence>
<sequence length="371" mass="40063">MTQTTKTTKRAHPSSSAPSGSFSKSKKLKPTSNRPSYASSFHSASDASSYTGSDDEGSDEDGGSGDEESSKAAMLAALEAHSRAMLGDFGTITKDTKGKGRALDVEQDDEDEDEDEEGWSGEDDDEDDDEENDEDDDEENDEDDDEDDDEDEGGEEDDENGIEDDDERWSAGEDDELPSKVKSNPKSSSTLKKQPTEVIFDPTKYQKSTPSSRADYKAFMSSKTSKILAAPAPIQGATKTEQDVEKNHQNLDKTLQSLILTSLLPTGTSSSRTALQGRLNELAGAVKLGEGERAVRKAEVMKLGASRVGNGMRSVGRQRWEKGVAEAKERGDTTLLHTSQNAHLSASLYGPTASSSKPRKETDRGLSMGEL</sequence>
<feature type="compositionally biased region" description="Low complexity" evidence="1">
    <location>
        <begin position="180"/>
        <end position="189"/>
    </location>
</feature>
<proteinExistence type="predicted"/>
<feature type="compositionally biased region" description="Basic and acidic residues" evidence="1">
    <location>
        <begin position="94"/>
        <end position="104"/>
    </location>
</feature>
<feature type="compositionally biased region" description="Basic and acidic residues" evidence="1">
    <location>
        <begin position="321"/>
        <end position="332"/>
    </location>
</feature>
<dbReference type="EMBL" id="LN483273">
    <property type="protein sequence ID" value="CDZ98014.1"/>
    <property type="molecule type" value="Genomic_DNA"/>
</dbReference>
<feature type="region of interest" description="Disordered" evidence="1">
    <location>
        <begin position="321"/>
        <end position="371"/>
    </location>
</feature>
<protein>
    <submittedName>
        <fullName evidence="2">SDA1 domain</fullName>
    </submittedName>
</protein>
<feature type="compositionally biased region" description="Low complexity" evidence="1">
    <location>
        <begin position="36"/>
        <end position="49"/>
    </location>
</feature>
<dbReference type="AlphaFoldDB" id="A0A0F7SKN9"/>
<evidence type="ECO:0000313" key="2">
    <source>
        <dbReference type="EMBL" id="CDZ98014.1"/>
    </source>
</evidence>
<feature type="compositionally biased region" description="Acidic residues" evidence="1">
    <location>
        <begin position="105"/>
        <end position="176"/>
    </location>
</feature>
<feature type="compositionally biased region" description="Low complexity" evidence="1">
    <location>
        <begin position="14"/>
        <end position="23"/>
    </location>
</feature>
<reference evidence="2" key="1">
    <citation type="submission" date="2014-08" db="EMBL/GenBank/DDBJ databases">
        <authorList>
            <person name="Sharma Rahul"/>
            <person name="Thines Marco"/>
        </authorList>
    </citation>
    <scope>NUCLEOTIDE SEQUENCE</scope>
</reference>
<feature type="region of interest" description="Disordered" evidence="1">
    <location>
        <begin position="1"/>
        <end position="77"/>
    </location>
</feature>
<accession>A0A0F7SKN9</accession>
<feature type="compositionally biased region" description="Polar residues" evidence="1">
    <location>
        <begin position="335"/>
        <end position="344"/>
    </location>
</feature>
<feature type="compositionally biased region" description="Acidic residues" evidence="1">
    <location>
        <begin position="53"/>
        <end position="67"/>
    </location>
</feature>
<organism evidence="2">
    <name type="scientific">Phaffia rhodozyma</name>
    <name type="common">Yeast</name>
    <name type="synonym">Xanthophyllomyces dendrorhous</name>
    <dbReference type="NCBI Taxonomy" id="264483"/>
    <lineage>
        <taxon>Eukaryota</taxon>
        <taxon>Fungi</taxon>
        <taxon>Dikarya</taxon>
        <taxon>Basidiomycota</taxon>
        <taxon>Agaricomycotina</taxon>
        <taxon>Tremellomycetes</taxon>
        <taxon>Cystofilobasidiales</taxon>
        <taxon>Mrakiaceae</taxon>
        <taxon>Phaffia</taxon>
    </lineage>
</organism>